<evidence type="ECO:0000313" key="3">
    <source>
        <dbReference type="Proteomes" id="UP001596201"/>
    </source>
</evidence>
<reference evidence="2 3" key="1">
    <citation type="journal article" date="2019" name="Int. J. Syst. Evol. Microbiol.">
        <title>The Global Catalogue of Microorganisms (GCM) 10K type strain sequencing project: providing services to taxonomists for standard genome sequencing and annotation.</title>
        <authorList>
            <consortium name="The Broad Institute Genomics Platform"/>
            <consortium name="The Broad Institute Genome Sequencing Center for Infectious Disease"/>
            <person name="Wu L."/>
            <person name="Ma J."/>
        </authorList>
    </citation>
    <scope>NUCLEOTIDE SEQUENCE [LARGE SCALE GENOMIC DNA]</scope>
    <source>
        <strain evidence="2 3">CGMCC 1.12237</strain>
    </source>
</reference>
<protein>
    <recommendedName>
        <fullName evidence="4">SRPBCC family protein</fullName>
    </recommendedName>
</protein>
<proteinExistence type="predicted"/>
<evidence type="ECO:0000313" key="2">
    <source>
        <dbReference type="EMBL" id="MFC5367888.1"/>
    </source>
</evidence>
<accession>A0ABD5RD21</accession>
<dbReference type="SUPFAM" id="SSF55961">
    <property type="entry name" value="Bet v1-like"/>
    <property type="match status" value="1"/>
</dbReference>
<gene>
    <name evidence="2" type="ORF">ACFPJ5_13200</name>
</gene>
<organism evidence="2 3">
    <name type="scientific">Salinirubrum litoreum</name>
    <dbReference type="NCBI Taxonomy" id="1126234"/>
    <lineage>
        <taxon>Archaea</taxon>
        <taxon>Methanobacteriati</taxon>
        <taxon>Methanobacteriota</taxon>
        <taxon>Stenosarchaea group</taxon>
        <taxon>Halobacteria</taxon>
        <taxon>Halobacteriales</taxon>
        <taxon>Haloferacaceae</taxon>
        <taxon>Salinirubrum</taxon>
    </lineage>
</organism>
<comment type="caution">
    <text evidence="2">The sequence shown here is derived from an EMBL/GenBank/DDBJ whole genome shotgun (WGS) entry which is preliminary data.</text>
</comment>
<keyword evidence="3" id="KW-1185">Reference proteome</keyword>
<name>A0ABD5RD21_9EURY</name>
<feature type="region of interest" description="Disordered" evidence="1">
    <location>
        <begin position="1"/>
        <end position="30"/>
    </location>
</feature>
<sequence length="241" mass="26232">MATETHTDRAETDRTAASQQSEPRRRSRLGRLVRTGVRTAVGLAVYATVVRPRLLRLGATRSEATAALPGDALNPTATFEATNGITISAPAEAVWPWLVQLGQDRGGFYSYELLENLAGLDIHNADDLVPAWQDLAVGDTIRLAPADHPAVTDEAGYLRVALADPDRALVLRTDDDPPTWTWAFVLAPVDRTSCRLLVRSRIAVESPAGRAGAVALEPFSTLLTMGMLRGIRRRAEREWAD</sequence>
<dbReference type="AlphaFoldDB" id="A0ABD5RD21"/>
<dbReference type="EMBL" id="JBHSKX010000002">
    <property type="protein sequence ID" value="MFC5367888.1"/>
    <property type="molecule type" value="Genomic_DNA"/>
</dbReference>
<evidence type="ECO:0000256" key="1">
    <source>
        <dbReference type="SAM" id="MobiDB-lite"/>
    </source>
</evidence>
<feature type="compositionally biased region" description="Basic and acidic residues" evidence="1">
    <location>
        <begin position="1"/>
        <end position="14"/>
    </location>
</feature>
<evidence type="ECO:0008006" key="4">
    <source>
        <dbReference type="Google" id="ProtNLM"/>
    </source>
</evidence>
<dbReference type="Proteomes" id="UP001596201">
    <property type="component" value="Unassembled WGS sequence"/>
</dbReference>
<dbReference type="RefSeq" id="WP_227230131.1">
    <property type="nucleotide sequence ID" value="NZ_JAJCVJ010000002.1"/>
</dbReference>